<dbReference type="GO" id="GO:0008080">
    <property type="term" value="F:N-acetyltransferase activity"/>
    <property type="evidence" value="ECO:0007669"/>
    <property type="project" value="TreeGrafter"/>
</dbReference>
<sequence>MAQKLEFSIRKATPDDAEDLIGLIKELAIFEKFPDGPEIDAKTLAHDLERKACFAFIAKYNEECAGLALYYLAYSTWQGQEAYEKKYKRINLNVLDWNQNARDLYSSLNAIDLSKDEGWLVYRFDEERIKKLALNSDL</sequence>
<dbReference type="AlphaFoldDB" id="A0A914CUR3"/>
<organism evidence="3 4">
    <name type="scientific">Acrobeloides nanus</name>
    <dbReference type="NCBI Taxonomy" id="290746"/>
    <lineage>
        <taxon>Eukaryota</taxon>
        <taxon>Metazoa</taxon>
        <taxon>Ecdysozoa</taxon>
        <taxon>Nematoda</taxon>
        <taxon>Chromadorea</taxon>
        <taxon>Rhabditida</taxon>
        <taxon>Tylenchina</taxon>
        <taxon>Cephalobomorpha</taxon>
        <taxon>Cephaloboidea</taxon>
        <taxon>Cephalobidae</taxon>
        <taxon>Acrobeloides</taxon>
    </lineage>
</organism>
<evidence type="ECO:0000256" key="1">
    <source>
        <dbReference type="ARBA" id="ARBA00022679"/>
    </source>
</evidence>
<dbReference type="Proteomes" id="UP000887540">
    <property type="component" value="Unplaced"/>
</dbReference>
<dbReference type="PANTHER" id="PTHR10545:SF29">
    <property type="entry name" value="GH14572P-RELATED"/>
    <property type="match status" value="1"/>
</dbReference>
<reference evidence="4" key="1">
    <citation type="submission" date="2022-11" db="UniProtKB">
        <authorList>
            <consortium name="WormBaseParasite"/>
        </authorList>
    </citation>
    <scope>IDENTIFICATION</scope>
</reference>
<dbReference type="PANTHER" id="PTHR10545">
    <property type="entry name" value="DIAMINE N-ACETYLTRANSFERASE"/>
    <property type="match status" value="1"/>
</dbReference>
<dbReference type="Gene3D" id="3.40.630.30">
    <property type="match status" value="2"/>
</dbReference>
<evidence type="ECO:0000256" key="2">
    <source>
        <dbReference type="ARBA" id="ARBA00023315"/>
    </source>
</evidence>
<keyword evidence="2" id="KW-0012">Acyltransferase</keyword>
<name>A0A914CUR3_9BILA</name>
<evidence type="ECO:0000313" key="4">
    <source>
        <dbReference type="WBParaSite" id="ACRNAN_scaffold14953.g32689.t1"/>
    </source>
</evidence>
<dbReference type="WBParaSite" id="ACRNAN_scaffold14953.g32689.t1">
    <property type="protein sequence ID" value="ACRNAN_scaffold14953.g32689.t1"/>
    <property type="gene ID" value="ACRNAN_scaffold14953.g32689"/>
</dbReference>
<proteinExistence type="predicted"/>
<dbReference type="SUPFAM" id="SSF55729">
    <property type="entry name" value="Acyl-CoA N-acyltransferases (Nat)"/>
    <property type="match status" value="1"/>
</dbReference>
<evidence type="ECO:0000313" key="3">
    <source>
        <dbReference type="Proteomes" id="UP000887540"/>
    </source>
</evidence>
<keyword evidence="3" id="KW-1185">Reference proteome</keyword>
<keyword evidence="1" id="KW-0808">Transferase</keyword>
<dbReference type="InterPro" id="IPR051016">
    <property type="entry name" value="Diverse_Substrate_AcTransf"/>
</dbReference>
<accession>A0A914CUR3</accession>
<dbReference type="InterPro" id="IPR016181">
    <property type="entry name" value="Acyl_CoA_acyltransferase"/>
</dbReference>
<protein>
    <submittedName>
        <fullName evidence="4">N-acetyltransferase domain-containing protein</fullName>
    </submittedName>
</protein>